<protein>
    <recommendedName>
        <fullName evidence="2">PhoD-like phosphatase metallophosphatase domain-containing protein</fullName>
    </recommendedName>
</protein>
<dbReference type="PANTHER" id="PTHR33987">
    <property type="entry name" value="CALCINEURIN-LIKE METALLO-PHOSPHOESTERASE SUPERFAMILY PROTEIN"/>
    <property type="match status" value="1"/>
</dbReference>
<sequence length="329" mass="38412">MRLIPSFTVFLLLLFFTAYASAQDTLKITFGSCNNQDKPQHLWDDILSDVPDIWVWLGDNIYGEGQDAEGLRRLYLRQKQHPDYEKLLATAFITGIWDDHDYGVNDGGKHFLYKRESQKEFLDFLAVSANDHRRTQKGIYTVHWLDQKSGIKVRLILLDTRYFRDDAIRTKDGYTPNEKGSILGKEQWSWLEKELKENKAEITLFASGIQVIPAEHRFEKWSNFPNERKKLFNLIRKYKVAHPIILSGDRHIAEISRIEWKRHTILEVTSSSLTHSYGTNTFEPNAYRVGKLINVDNYGLLQVWKENDQVVYKVQLKGEGGVILQEFKE</sequence>
<feature type="chain" id="PRO_5045511923" description="PhoD-like phosphatase metallophosphatase domain-containing protein" evidence="1">
    <location>
        <begin position="23"/>
        <end position="329"/>
    </location>
</feature>
<feature type="domain" description="PhoD-like phosphatase metallophosphatase" evidence="2">
    <location>
        <begin position="41"/>
        <end position="281"/>
    </location>
</feature>
<comment type="caution">
    <text evidence="3">The sequence shown here is derived from an EMBL/GenBank/DDBJ whole genome shotgun (WGS) entry which is preliminary data.</text>
</comment>
<keyword evidence="4" id="KW-1185">Reference proteome</keyword>
<organism evidence="3 4">
    <name type="scientific">Algivirga pacifica</name>
    <dbReference type="NCBI Taxonomy" id="1162670"/>
    <lineage>
        <taxon>Bacteria</taxon>
        <taxon>Pseudomonadati</taxon>
        <taxon>Bacteroidota</taxon>
        <taxon>Cytophagia</taxon>
        <taxon>Cytophagales</taxon>
        <taxon>Flammeovirgaceae</taxon>
        <taxon>Algivirga</taxon>
    </lineage>
</organism>
<dbReference type="EMBL" id="BAABJX010000048">
    <property type="protein sequence ID" value="GAA4843489.1"/>
    <property type="molecule type" value="Genomic_DNA"/>
</dbReference>
<evidence type="ECO:0000313" key="3">
    <source>
        <dbReference type="EMBL" id="GAA4843489.1"/>
    </source>
</evidence>
<accession>A0ABP9DJX2</accession>
<name>A0ABP9DJX2_9BACT</name>
<dbReference type="Proteomes" id="UP001500298">
    <property type="component" value="Unassembled WGS sequence"/>
</dbReference>
<dbReference type="SUPFAM" id="SSF56300">
    <property type="entry name" value="Metallo-dependent phosphatases"/>
    <property type="match status" value="1"/>
</dbReference>
<dbReference type="InterPro" id="IPR018946">
    <property type="entry name" value="PhoD-like_MPP"/>
</dbReference>
<evidence type="ECO:0000256" key="1">
    <source>
        <dbReference type="SAM" id="SignalP"/>
    </source>
</evidence>
<dbReference type="Gene3D" id="3.60.21.70">
    <property type="entry name" value="PhoD-like phosphatase"/>
    <property type="match status" value="1"/>
</dbReference>
<dbReference type="InterPro" id="IPR029052">
    <property type="entry name" value="Metallo-depent_PP-like"/>
</dbReference>
<dbReference type="CDD" id="cd07389">
    <property type="entry name" value="MPP_PhoD"/>
    <property type="match status" value="1"/>
</dbReference>
<keyword evidence="1" id="KW-0732">Signal</keyword>
<dbReference type="Pfam" id="PF09423">
    <property type="entry name" value="PhoD"/>
    <property type="match status" value="1"/>
</dbReference>
<evidence type="ECO:0000259" key="2">
    <source>
        <dbReference type="Pfam" id="PF09423"/>
    </source>
</evidence>
<dbReference type="PANTHER" id="PTHR33987:SF1">
    <property type="entry name" value="CALCINEURIN-LIKE METALLO-PHOSPHOESTERASE SUPERFAMILY PROTEIN"/>
    <property type="match status" value="1"/>
</dbReference>
<feature type="signal peptide" evidence="1">
    <location>
        <begin position="1"/>
        <end position="22"/>
    </location>
</feature>
<evidence type="ECO:0000313" key="4">
    <source>
        <dbReference type="Proteomes" id="UP001500298"/>
    </source>
</evidence>
<dbReference type="InterPro" id="IPR038607">
    <property type="entry name" value="PhoD-like_sf"/>
</dbReference>
<proteinExistence type="predicted"/>
<dbReference type="RefSeq" id="WP_345373321.1">
    <property type="nucleotide sequence ID" value="NZ_BAABJX010000048.1"/>
</dbReference>
<reference evidence="4" key="1">
    <citation type="journal article" date="2019" name="Int. J. Syst. Evol. Microbiol.">
        <title>The Global Catalogue of Microorganisms (GCM) 10K type strain sequencing project: providing services to taxonomists for standard genome sequencing and annotation.</title>
        <authorList>
            <consortium name="The Broad Institute Genomics Platform"/>
            <consortium name="The Broad Institute Genome Sequencing Center for Infectious Disease"/>
            <person name="Wu L."/>
            <person name="Ma J."/>
        </authorList>
    </citation>
    <scope>NUCLEOTIDE SEQUENCE [LARGE SCALE GENOMIC DNA]</scope>
    <source>
        <strain evidence="4">JCM 18326</strain>
    </source>
</reference>
<gene>
    <name evidence="3" type="ORF">GCM10023331_30540</name>
</gene>